<sequence length="138" mass="15191">MDELISFSHNFEGLRQLPSVSTANNLLKDSCEEGSYLEDSDVDSEDEDLDLDRQDDFNLVKFENNSNGNEQPSVAINVKPLFLHSGNSVMERKLGCCGHSDPEEDNHVGPFHQSLECINASGETPREAKSAGFSLVST</sequence>
<accession>A0A8K0GHK2</accession>
<organism evidence="1 2">
    <name type="scientific">Ignelater luminosus</name>
    <name type="common">Cucubano</name>
    <name type="synonym">Pyrophorus luminosus</name>
    <dbReference type="NCBI Taxonomy" id="2038154"/>
    <lineage>
        <taxon>Eukaryota</taxon>
        <taxon>Metazoa</taxon>
        <taxon>Ecdysozoa</taxon>
        <taxon>Arthropoda</taxon>
        <taxon>Hexapoda</taxon>
        <taxon>Insecta</taxon>
        <taxon>Pterygota</taxon>
        <taxon>Neoptera</taxon>
        <taxon>Endopterygota</taxon>
        <taxon>Coleoptera</taxon>
        <taxon>Polyphaga</taxon>
        <taxon>Elateriformia</taxon>
        <taxon>Elateroidea</taxon>
        <taxon>Elateridae</taxon>
        <taxon>Agrypninae</taxon>
        <taxon>Pyrophorini</taxon>
        <taxon>Ignelater</taxon>
    </lineage>
</organism>
<dbReference type="AlphaFoldDB" id="A0A8K0GHK2"/>
<dbReference type="EMBL" id="VTPC01002367">
    <property type="protein sequence ID" value="KAF2900119.1"/>
    <property type="molecule type" value="Genomic_DNA"/>
</dbReference>
<gene>
    <name evidence="1" type="ORF">ILUMI_06067</name>
</gene>
<protein>
    <submittedName>
        <fullName evidence="1">Uncharacterized protein</fullName>
    </submittedName>
</protein>
<dbReference type="Proteomes" id="UP000801492">
    <property type="component" value="Unassembled WGS sequence"/>
</dbReference>
<proteinExistence type="predicted"/>
<reference evidence="1" key="1">
    <citation type="submission" date="2019-08" db="EMBL/GenBank/DDBJ databases">
        <title>The genome of the North American firefly Photinus pyralis.</title>
        <authorList>
            <consortium name="Photinus pyralis genome working group"/>
            <person name="Fallon T.R."/>
            <person name="Sander Lower S.E."/>
            <person name="Weng J.-K."/>
        </authorList>
    </citation>
    <scope>NUCLEOTIDE SEQUENCE</scope>
    <source>
        <strain evidence="1">TRF0915ILg1</strain>
        <tissue evidence="1">Whole body</tissue>
    </source>
</reference>
<comment type="caution">
    <text evidence="1">The sequence shown here is derived from an EMBL/GenBank/DDBJ whole genome shotgun (WGS) entry which is preliminary data.</text>
</comment>
<evidence type="ECO:0000313" key="2">
    <source>
        <dbReference type="Proteomes" id="UP000801492"/>
    </source>
</evidence>
<evidence type="ECO:0000313" key="1">
    <source>
        <dbReference type="EMBL" id="KAF2900119.1"/>
    </source>
</evidence>
<keyword evidence="2" id="KW-1185">Reference proteome</keyword>
<name>A0A8K0GHK2_IGNLU</name>